<dbReference type="PANTHER" id="PTHR35526:SF3">
    <property type="entry name" value="ANTI-SIGMA-F FACTOR RSBW"/>
    <property type="match status" value="1"/>
</dbReference>
<comment type="function">
    <text evidence="7">Binds to sigma F and blocks its ability to form an RNA polymerase holoenzyme (E-sigma F). Phosphorylates SpoIIAA on a serine residue. This phosphorylation may enable SpoIIAA to act as an anti-anti-sigma factor that counteracts SpoIIAB and thus releases sigma F from inhibition.</text>
</comment>
<dbReference type="GO" id="GO:0004674">
    <property type="term" value="F:protein serine/threonine kinase activity"/>
    <property type="evidence" value="ECO:0007669"/>
    <property type="project" value="UniProtKB-KW"/>
</dbReference>
<name>A0A136WDA5_9FIRM</name>
<proteinExistence type="inferred from homology"/>
<dbReference type="RefSeq" id="WP_066088811.1">
    <property type="nucleotide sequence ID" value="NZ_LRVM01000007.1"/>
</dbReference>
<accession>A0A136WDA5</accession>
<dbReference type="SUPFAM" id="SSF55874">
    <property type="entry name" value="ATPase domain of HSP90 chaperone/DNA topoisomerase II/histidine kinase"/>
    <property type="match status" value="1"/>
</dbReference>
<dbReference type="PATRIC" id="fig|36847.3.peg.2566"/>
<dbReference type="PANTHER" id="PTHR35526">
    <property type="entry name" value="ANTI-SIGMA-F FACTOR RSBW-RELATED"/>
    <property type="match status" value="1"/>
</dbReference>
<dbReference type="OrthoDB" id="9768808at2"/>
<keyword evidence="6 7" id="KW-0749">Sporulation</keyword>
<sequence>MEYQNAFRVFFAAKSQNEALARIMTAAFLSQYDPTLAELTDIKTAVSEAVTNAIIHGYEEKAGEVELFCGYQDGKIYIEVADQGAGIADINQAREPLYTSKPELERSGMGFTIMESFMDGVRVQSKQGEGTRVYMEKSLTTE</sequence>
<organism evidence="9 10">
    <name type="scientific">Anaerotignum neopropionicum</name>
    <dbReference type="NCBI Taxonomy" id="36847"/>
    <lineage>
        <taxon>Bacteria</taxon>
        <taxon>Bacillati</taxon>
        <taxon>Bacillota</taxon>
        <taxon>Clostridia</taxon>
        <taxon>Lachnospirales</taxon>
        <taxon>Anaerotignaceae</taxon>
        <taxon>Anaerotignum</taxon>
    </lineage>
</organism>
<evidence type="ECO:0000256" key="5">
    <source>
        <dbReference type="ARBA" id="ARBA00022840"/>
    </source>
</evidence>
<dbReference type="Gene3D" id="3.30.565.10">
    <property type="entry name" value="Histidine kinase-like ATPase, C-terminal domain"/>
    <property type="match status" value="1"/>
</dbReference>
<dbReference type="InterPro" id="IPR003594">
    <property type="entry name" value="HATPase_dom"/>
</dbReference>
<keyword evidence="5 7" id="KW-0067">ATP-binding</keyword>
<dbReference type="HAMAP" id="MF_00637">
    <property type="entry name" value="Anti_sigma_F"/>
    <property type="match status" value="1"/>
</dbReference>
<keyword evidence="3 7" id="KW-0547">Nucleotide-binding</keyword>
<dbReference type="InterPro" id="IPR010194">
    <property type="entry name" value="Anti-sigma_F"/>
</dbReference>
<comment type="caution">
    <text evidence="9">The sequence shown here is derived from an EMBL/GenBank/DDBJ whole genome shotgun (WGS) entry which is preliminary data.</text>
</comment>
<dbReference type="SMART" id="SM00387">
    <property type="entry name" value="HATPase_c"/>
    <property type="match status" value="1"/>
</dbReference>
<dbReference type="GO" id="GO:0030435">
    <property type="term" value="P:sporulation resulting in formation of a cellular spore"/>
    <property type="evidence" value="ECO:0007669"/>
    <property type="project" value="UniProtKB-KW"/>
</dbReference>
<evidence type="ECO:0000256" key="7">
    <source>
        <dbReference type="HAMAP-Rule" id="MF_00637"/>
    </source>
</evidence>
<keyword evidence="2 7" id="KW-0808">Transferase</keyword>
<evidence type="ECO:0000313" key="10">
    <source>
        <dbReference type="Proteomes" id="UP000070539"/>
    </source>
</evidence>
<dbReference type="Pfam" id="PF13581">
    <property type="entry name" value="HATPase_c_2"/>
    <property type="match status" value="1"/>
</dbReference>
<gene>
    <name evidence="7 9" type="primary">spoIIAB</name>
    <name evidence="9" type="ORF">CLNEO_21930</name>
</gene>
<protein>
    <recommendedName>
        <fullName evidence="7">Anti-sigma F factor</fullName>
        <ecNumber evidence="7">2.7.11.1</ecNumber>
    </recommendedName>
    <alternativeName>
        <fullName evidence="7">Stage II sporulation protein AB</fullName>
    </alternativeName>
</protein>
<evidence type="ECO:0000256" key="2">
    <source>
        <dbReference type="ARBA" id="ARBA00022679"/>
    </source>
</evidence>
<dbReference type="STRING" id="36847.CLNEO_21930"/>
<dbReference type="InterPro" id="IPR036890">
    <property type="entry name" value="HATPase_C_sf"/>
</dbReference>
<dbReference type="GO" id="GO:0106310">
    <property type="term" value="F:protein serine kinase activity"/>
    <property type="evidence" value="ECO:0007669"/>
    <property type="project" value="RHEA"/>
</dbReference>
<evidence type="ECO:0000259" key="8">
    <source>
        <dbReference type="SMART" id="SM00387"/>
    </source>
</evidence>
<evidence type="ECO:0000256" key="3">
    <source>
        <dbReference type="ARBA" id="ARBA00022741"/>
    </source>
</evidence>
<evidence type="ECO:0000256" key="4">
    <source>
        <dbReference type="ARBA" id="ARBA00022777"/>
    </source>
</evidence>
<dbReference type="EC" id="2.7.11.1" evidence="7"/>
<evidence type="ECO:0000313" key="9">
    <source>
        <dbReference type="EMBL" id="KXL52497.1"/>
    </source>
</evidence>
<dbReference type="EMBL" id="LRVM01000007">
    <property type="protein sequence ID" value="KXL52497.1"/>
    <property type="molecule type" value="Genomic_DNA"/>
</dbReference>
<keyword evidence="1 7" id="KW-0723">Serine/threonine-protein kinase</keyword>
<dbReference type="InterPro" id="IPR050267">
    <property type="entry name" value="Anti-sigma-factor_SerPK"/>
</dbReference>
<comment type="catalytic activity">
    <reaction evidence="7">
        <text>L-threonyl-[protein] + ATP = O-phospho-L-threonyl-[protein] + ADP + H(+)</text>
        <dbReference type="Rhea" id="RHEA:46608"/>
        <dbReference type="Rhea" id="RHEA-COMP:11060"/>
        <dbReference type="Rhea" id="RHEA-COMP:11605"/>
        <dbReference type="ChEBI" id="CHEBI:15378"/>
        <dbReference type="ChEBI" id="CHEBI:30013"/>
        <dbReference type="ChEBI" id="CHEBI:30616"/>
        <dbReference type="ChEBI" id="CHEBI:61977"/>
        <dbReference type="ChEBI" id="CHEBI:456216"/>
        <dbReference type="EC" id="2.7.11.1"/>
    </reaction>
</comment>
<dbReference type="NCBIfam" id="TIGR01925">
    <property type="entry name" value="spIIAB"/>
    <property type="match status" value="1"/>
</dbReference>
<dbReference type="GO" id="GO:0030436">
    <property type="term" value="P:asexual sporulation"/>
    <property type="evidence" value="ECO:0007669"/>
    <property type="project" value="UniProtKB-UniRule"/>
</dbReference>
<evidence type="ECO:0000256" key="6">
    <source>
        <dbReference type="ARBA" id="ARBA00022969"/>
    </source>
</evidence>
<dbReference type="Proteomes" id="UP000070539">
    <property type="component" value="Unassembled WGS sequence"/>
</dbReference>
<comment type="catalytic activity">
    <reaction evidence="7">
        <text>L-seryl-[protein] + ATP = O-phospho-L-seryl-[protein] + ADP + H(+)</text>
        <dbReference type="Rhea" id="RHEA:17989"/>
        <dbReference type="Rhea" id="RHEA-COMP:9863"/>
        <dbReference type="Rhea" id="RHEA-COMP:11604"/>
        <dbReference type="ChEBI" id="CHEBI:15378"/>
        <dbReference type="ChEBI" id="CHEBI:29999"/>
        <dbReference type="ChEBI" id="CHEBI:30616"/>
        <dbReference type="ChEBI" id="CHEBI:83421"/>
        <dbReference type="ChEBI" id="CHEBI:456216"/>
        <dbReference type="EC" id="2.7.11.1"/>
    </reaction>
</comment>
<feature type="domain" description="Histidine kinase/HSP90-like ATPase" evidence="8">
    <location>
        <begin position="37"/>
        <end position="141"/>
    </location>
</feature>
<dbReference type="GO" id="GO:0042174">
    <property type="term" value="P:negative regulation of sporulation resulting in formation of a cellular spore"/>
    <property type="evidence" value="ECO:0007669"/>
    <property type="project" value="InterPro"/>
</dbReference>
<dbReference type="GO" id="GO:0016989">
    <property type="term" value="F:sigma factor antagonist activity"/>
    <property type="evidence" value="ECO:0007669"/>
    <property type="project" value="InterPro"/>
</dbReference>
<dbReference type="GO" id="GO:0005524">
    <property type="term" value="F:ATP binding"/>
    <property type="evidence" value="ECO:0007669"/>
    <property type="project" value="UniProtKB-KW"/>
</dbReference>
<dbReference type="AlphaFoldDB" id="A0A136WDA5"/>
<evidence type="ECO:0000256" key="1">
    <source>
        <dbReference type="ARBA" id="ARBA00022527"/>
    </source>
</evidence>
<comment type="similarity">
    <text evidence="7">Belongs to the anti-sigma-factor family.</text>
</comment>
<keyword evidence="10" id="KW-1185">Reference proteome</keyword>
<keyword evidence="4 7" id="KW-0418">Kinase</keyword>
<reference evidence="9 10" key="1">
    <citation type="submission" date="2016-01" db="EMBL/GenBank/DDBJ databases">
        <title>Genome sequence of Clostridium neopropionicum X4, DSM-3847.</title>
        <authorList>
            <person name="Poehlein A."/>
            <person name="Beck M.H."/>
            <person name="Bengelsdorf F.R."/>
            <person name="Daniel R."/>
            <person name="Duerre P."/>
        </authorList>
    </citation>
    <scope>NUCLEOTIDE SEQUENCE [LARGE SCALE GENOMIC DNA]</scope>
    <source>
        <strain evidence="9 10">DSM-3847</strain>
    </source>
</reference>